<dbReference type="InParanoid" id="D3BQX6"/>
<keyword evidence="7" id="KW-1185">Reference proteome</keyword>
<proteinExistence type="inferred from homology"/>
<dbReference type="NCBIfam" id="TIGR02148">
    <property type="entry name" value="Fibro_Slime"/>
    <property type="match status" value="1"/>
</dbReference>
<keyword evidence="2" id="KW-0732">Signal</keyword>
<dbReference type="GeneID" id="31365849"/>
<evidence type="ECO:0000256" key="2">
    <source>
        <dbReference type="ARBA" id="ARBA00022729"/>
    </source>
</evidence>
<feature type="domain" description="PA14" evidence="5">
    <location>
        <begin position="100"/>
        <end position="246"/>
    </location>
</feature>
<comment type="caution">
    <text evidence="6">The sequence shown here is derived from an EMBL/GenBank/DDBJ whole genome shotgun (WGS) entry which is preliminary data.</text>
</comment>
<dbReference type="InterPro" id="IPR011874">
    <property type="entry name" value="Fibro_Slime"/>
</dbReference>
<dbReference type="PANTHER" id="PTHR31137:SF31">
    <property type="entry name" value="PROTEIN PSIH-RELATED"/>
    <property type="match status" value="1"/>
</dbReference>
<dbReference type="Proteomes" id="UP000001396">
    <property type="component" value="Unassembled WGS sequence"/>
</dbReference>
<organism evidence="6 7">
    <name type="scientific">Heterostelium pallidum (strain ATCC 26659 / Pp 5 / PN500)</name>
    <name type="common">Cellular slime mold</name>
    <name type="synonym">Polysphondylium pallidum</name>
    <dbReference type="NCBI Taxonomy" id="670386"/>
    <lineage>
        <taxon>Eukaryota</taxon>
        <taxon>Amoebozoa</taxon>
        <taxon>Evosea</taxon>
        <taxon>Eumycetozoa</taxon>
        <taxon>Dictyostelia</taxon>
        <taxon>Acytosteliales</taxon>
        <taxon>Acytosteliaceae</taxon>
        <taxon>Heterostelium</taxon>
    </lineage>
</organism>
<dbReference type="EMBL" id="ADBJ01000049">
    <property type="protein sequence ID" value="EFA76162.1"/>
    <property type="molecule type" value="Genomic_DNA"/>
</dbReference>
<evidence type="ECO:0000256" key="3">
    <source>
        <dbReference type="ARBA" id="ARBA00023180"/>
    </source>
</evidence>
<dbReference type="Pfam" id="PF07691">
    <property type="entry name" value="PA14"/>
    <property type="match status" value="1"/>
</dbReference>
<accession>D3BQX6</accession>
<feature type="transmembrane region" description="Helical" evidence="4">
    <location>
        <begin position="630"/>
        <end position="653"/>
    </location>
</feature>
<name>D3BQX6_HETP5</name>
<keyword evidence="4" id="KW-0812">Transmembrane</keyword>
<evidence type="ECO:0000256" key="1">
    <source>
        <dbReference type="ARBA" id="ARBA00008709"/>
    </source>
</evidence>
<dbReference type="Pfam" id="PF00526">
    <property type="entry name" value="Dicty_CTDC"/>
    <property type="match status" value="4"/>
</dbReference>
<reference evidence="6 7" key="1">
    <citation type="journal article" date="2011" name="Genome Res.">
        <title>Phylogeny-wide analysis of social amoeba genomes highlights ancient origins for complex intercellular communication.</title>
        <authorList>
            <person name="Heidel A.J."/>
            <person name="Lawal H.M."/>
            <person name="Felder M."/>
            <person name="Schilde C."/>
            <person name="Helps N.R."/>
            <person name="Tunggal B."/>
            <person name="Rivero F."/>
            <person name="John U."/>
            <person name="Schleicher M."/>
            <person name="Eichinger L."/>
            <person name="Platzer M."/>
            <person name="Noegel A.A."/>
            <person name="Schaap P."/>
            <person name="Gloeckner G."/>
        </authorList>
    </citation>
    <scope>NUCLEOTIDE SEQUENCE [LARGE SCALE GENOMIC DNA]</scope>
    <source>
        <strain evidence="7">ATCC 26659 / Pp 5 / PN500</strain>
    </source>
</reference>
<dbReference type="PANTHER" id="PTHR31137">
    <property type="entry name" value="PROTEIN PSIB-RELATED-RELATED"/>
    <property type="match status" value="1"/>
</dbReference>
<keyword evidence="3" id="KW-0325">Glycoprotein</keyword>
<keyword evidence="4" id="KW-0472">Membrane</keyword>
<keyword evidence="4" id="KW-1133">Transmembrane helix</keyword>
<protein>
    <submittedName>
        <fullName evidence="6">PA14 domain-containing protein</fullName>
    </submittedName>
</protein>
<evidence type="ECO:0000313" key="6">
    <source>
        <dbReference type="EMBL" id="EFA76162.1"/>
    </source>
</evidence>
<dbReference type="InterPro" id="IPR037524">
    <property type="entry name" value="PA14/GLEYA"/>
</dbReference>
<dbReference type="FunCoup" id="D3BQX6">
    <property type="interactions" value="5"/>
</dbReference>
<dbReference type="InterPro" id="IPR051154">
    <property type="entry name" value="Prespore-cell_inducing_factor"/>
</dbReference>
<dbReference type="AlphaFoldDB" id="D3BQX6"/>
<evidence type="ECO:0000256" key="4">
    <source>
        <dbReference type="SAM" id="Phobius"/>
    </source>
</evidence>
<dbReference type="GO" id="GO:0005576">
    <property type="term" value="C:extracellular region"/>
    <property type="evidence" value="ECO:0007669"/>
    <property type="project" value="TreeGrafter"/>
</dbReference>
<dbReference type="InterPro" id="IPR001673">
    <property type="entry name" value="S_mold_repeat"/>
</dbReference>
<sequence>MGISLCINADSKPPTIQAAGRILDHLPKYNNNFQPPNCGAMTKGLVKSQLGPSRVPELVNLDPDNQKNEDGRMITPSLFETFFAYRKDINIDIPYNLTLNYDSDRNIYTFDSQTFFPIDNQGWDKIDPSNKIYQDGDGNYHNFHFCMVSHMFFTYQGYEVFNFRGDDDVWVFINSELAVDLGGLHSAETGNVNLQTGLKTKLTIGNTYPLDFFYCERCTTTSTLKLETNIQVFCASYDYCGICNGDGSSCCNAAVDCNDGNSCTTDICPKPRPGITKQNFKDYCEHPPITCAQTDSCFKNGCSNGKCVVTSEPLGCPTQSCKDSTCLPNTGCKYTPHCPNTDKCLNVVCVPGNGIKPDSCSSTKVNCDKGDLCTDYSCDSVKGCISSPKNCAANSTDTNMCNQHYCEAGVCKVRQLPPTECQCCQGQTVNKCQVSKCDSTSGKCIISDNPLIDDGDKCTVDTCDANGVITHTKKVCSGCQSCDQADGVCKNADTNCDDFNKCTIDSCVTNSTQNVCQFKPTDCDDKDPCTDDLCDPVQGCLHTPTVCPGVGDCAVGVCVPNVGCSTKPRDCSTGVFCTDSICIEGTGCANFTRNCVGSDPKCKKGTCNIEKQECEYSDYSPKPFGCNKAAIISTGVIAGIVVAGAVALAIMVFGGKKGYDYWKNHQEQKISNLNSNPLYTVNPNSGNNPLFQEN</sequence>
<evidence type="ECO:0000313" key="7">
    <source>
        <dbReference type="Proteomes" id="UP000001396"/>
    </source>
</evidence>
<dbReference type="PROSITE" id="PS51820">
    <property type="entry name" value="PA14"/>
    <property type="match status" value="1"/>
</dbReference>
<gene>
    <name evidence="6" type="primary">psiH</name>
    <name evidence="6" type="ORF">PPL_10379</name>
</gene>
<dbReference type="InterPro" id="IPR011658">
    <property type="entry name" value="PA14_dom"/>
</dbReference>
<dbReference type="STRING" id="670386.D3BQX6"/>
<dbReference type="RefSeq" id="XP_020428296.1">
    <property type="nucleotide sequence ID" value="XM_020581156.1"/>
</dbReference>
<comment type="similarity">
    <text evidence="1">Belongs to the prespore-cell-inducing factor family.</text>
</comment>
<evidence type="ECO:0000259" key="5">
    <source>
        <dbReference type="PROSITE" id="PS51820"/>
    </source>
</evidence>
<dbReference type="OMA" id="LITHNIT"/>